<dbReference type="eggNOG" id="COG0546">
    <property type="taxonomic scope" value="Bacteria"/>
</dbReference>
<dbReference type="HOGENOM" id="CLU_045011_18_0_0"/>
<dbReference type="Gene3D" id="3.40.50.1000">
    <property type="entry name" value="HAD superfamily/HAD-like"/>
    <property type="match status" value="1"/>
</dbReference>
<dbReference type="GO" id="GO:0006281">
    <property type="term" value="P:DNA repair"/>
    <property type="evidence" value="ECO:0007669"/>
    <property type="project" value="TreeGrafter"/>
</dbReference>
<dbReference type="Pfam" id="PF13419">
    <property type="entry name" value="HAD_2"/>
    <property type="match status" value="1"/>
</dbReference>
<dbReference type="SFLD" id="SFLDG01129">
    <property type="entry name" value="C1.5:_HAD__Beta-PGM__Phosphata"/>
    <property type="match status" value="1"/>
</dbReference>
<dbReference type="SUPFAM" id="SSF56784">
    <property type="entry name" value="HAD-like"/>
    <property type="match status" value="1"/>
</dbReference>
<accession>B3DWM5</accession>
<comment type="pathway">
    <text evidence="2">Organic acid metabolism; glycolate biosynthesis; glycolate from 2-phosphoglycolate: step 1/1.</text>
</comment>
<gene>
    <name evidence="5" type="ordered locus">Minf_1634</name>
</gene>
<dbReference type="STRING" id="481448.Minf_1634"/>
<sequence>MRLFHNGLLKLIGVYPLELPLSMKKTKYIFLWDIDGTLIQSGGAGVKAIFRTIKELYKLELTPEEIDYRGRTDLMIAKQILSRCAVPFTSKNLSLYSNYYFRVLREEMLQSPNGNLCPGILDIVKTLDQIPTVKMGLLTGNFKKAAQIKLSHFGLWTYFSFGIFGDLHESRDYLAQTASELVKGMMGPVIEPKNIWVIGDTPHDVLCAKSAGFSSVAVSTGGFSQEQLGKVYPDHLFPSFSRPSDFFSLFPFIDLPDKSR</sequence>
<dbReference type="GO" id="GO:0008967">
    <property type="term" value="F:phosphoglycolate phosphatase activity"/>
    <property type="evidence" value="ECO:0007669"/>
    <property type="project" value="UniProtKB-EC"/>
</dbReference>
<name>B3DWM5_METI4</name>
<dbReference type="PANTHER" id="PTHR43434:SF1">
    <property type="entry name" value="PHOSPHOGLYCOLATE PHOSPHATASE"/>
    <property type="match status" value="1"/>
</dbReference>
<dbReference type="PANTHER" id="PTHR43434">
    <property type="entry name" value="PHOSPHOGLYCOLATE PHOSPHATASE"/>
    <property type="match status" value="1"/>
</dbReference>
<dbReference type="InterPro" id="IPR050155">
    <property type="entry name" value="HAD-like_hydrolase_sf"/>
</dbReference>
<dbReference type="InterPro" id="IPR023198">
    <property type="entry name" value="PGP-like_dom2"/>
</dbReference>
<reference evidence="5 6" key="1">
    <citation type="journal article" date="2008" name="Biol. Direct">
        <title>Complete genome sequence of the extremely acidophilic methanotroph isolate V4, Methylacidiphilum infernorum, a representative of the bacterial phylum Verrucomicrobia.</title>
        <authorList>
            <person name="Hou S."/>
            <person name="Makarova K.S."/>
            <person name="Saw J.H."/>
            <person name="Senin P."/>
            <person name="Ly B.V."/>
            <person name="Zhou Z."/>
            <person name="Ren Y."/>
            <person name="Wang J."/>
            <person name="Galperin M.Y."/>
            <person name="Omelchenko M.V."/>
            <person name="Wolf Y.I."/>
            <person name="Yutin N."/>
            <person name="Koonin E.V."/>
            <person name="Stott M.B."/>
            <person name="Mountain B.W."/>
            <person name="Crowe M.A."/>
            <person name="Smirnova A.V."/>
            <person name="Dunfield P.F."/>
            <person name="Feng L."/>
            <person name="Wang L."/>
            <person name="Alam M."/>
        </authorList>
    </citation>
    <scope>NUCLEOTIDE SEQUENCE [LARGE SCALE GENOMIC DNA]</scope>
    <source>
        <strain evidence="6">Isolate V4</strain>
    </source>
</reference>
<dbReference type="InterPro" id="IPR036412">
    <property type="entry name" value="HAD-like_sf"/>
</dbReference>
<comment type="similarity">
    <text evidence="3">Belongs to the HAD-like hydrolase superfamily. CbbY/CbbZ/Gph/YieH family.</text>
</comment>
<evidence type="ECO:0000256" key="1">
    <source>
        <dbReference type="ARBA" id="ARBA00000830"/>
    </source>
</evidence>
<dbReference type="InterPro" id="IPR023214">
    <property type="entry name" value="HAD_sf"/>
</dbReference>
<evidence type="ECO:0000256" key="3">
    <source>
        <dbReference type="ARBA" id="ARBA00006171"/>
    </source>
</evidence>
<evidence type="ECO:0000313" key="5">
    <source>
        <dbReference type="EMBL" id="ACD83688.1"/>
    </source>
</evidence>
<dbReference type="SFLD" id="SFLDS00003">
    <property type="entry name" value="Haloacid_Dehalogenase"/>
    <property type="match status" value="1"/>
</dbReference>
<dbReference type="Gene3D" id="1.10.150.240">
    <property type="entry name" value="Putative phosphatase, domain 2"/>
    <property type="match status" value="1"/>
</dbReference>
<dbReference type="KEGG" id="min:Minf_1634"/>
<protein>
    <recommendedName>
        <fullName evidence="4">phosphoglycolate phosphatase</fullName>
        <ecNumber evidence="4">3.1.3.18</ecNumber>
    </recommendedName>
</protein>
<evidence type="ECO:0000313" key="6">
    <source>
        <dbReference type="Proteomes" id="UP000009149"/>
    </source>
</evidence>
<comment type="catalytic activity">
    <reaction evidence="1">
        <text>2-phosphoglycolate + H2O = glycolate + phosphate</text>
        <dbReference type="Rhea" id="RHEA:14369"/>
        <dbReference type="ChEBI" id="CHEBI:15377"/>
        <dbReference type="ChEBI" id="CHEBI:29805"/>
        <dbReference type="ChEBI" id="CHEBI:43474"/>
        <dbReference type="ChEBI" id="CHEBI:58033"/>
        <dbReference type="EC" id="3.1.3.18"/>
    </reaction>
</comment>
<dbReference type="InterPro" id="IPR041492">
    <property type="entry name" value="HAD_2"/>
</dbReference>
<proteinExistence type="inferred from homology"/>
<organism evidence="5 6">
    <name type="scientific">Methylacidiphilum infernorum (isolate V4)</name>
    <name type="common">Methylokorus infernorum (strain V4)</name>
    <dbReference type="NCBI Taxonomy" id="481448"/>
    <lineage>
        <taxon>Bacteria</taxon>
        <taxon>Pseudomonadati</taxon>
        <taxon>Verrucomicrobiota</taxon>
        <taxon>Methylacidiphilae</taxon>
        <taxon>Methylacidiphilales</taxon>
        <taxon>Methylacidiphilaceae</taxon>
        <taxon>Methylacidiphilum (ex Ratnadevi et al. 2023)</taxon>
    </lineage>
</organism>
<dbReference type="EMBL" id="CP000975">
    <property type="protein sequence ID" value="ACD83688.1"/>
    <property type="molecule type" value="Genomic_DNA"/>
</dbReference>
<dbReference type="Proteomes" id="UP000009149">
    <property type="component" value="Chromosome"/>
</dbReference>
<dbReference type="EC" id="3.1.3.18" evidence="4"/>
<keyword evidence="5" id="KW-0378">Hydrolase</keyword>
<dbReference type="GO" id="GO:0005829">
    <property type="term" value="C:cytosol"/>
    <property type="evidence" value="ECO:0007669"/>
    <property type="project" value="TreeGrafter"/>
</dbReference>
<dbReference type="AlphaFoldDB" id="B3DWM5"/>
<evidence type="ECO:0000256" key="4">
    <source>
        <dbReference type="ARBA" id="ARBA00013078"/>
    </source>
</evidence>
<evidence type="ECO:0000256" key="2">
    <source>
        <dbReference type="ARBA" id="ARBA00004818"/>
    </source>
</evidence>